<dbReference type="PATRIC" id="fig|1132509.6.peg.2487"/>
<accession>M0LXS2</accession>
<dbReference type="AlphaFoldDB" id="M0LXS2"/>
<dbReference type="InterPro" id="IPR000917">
    <property type="entry name" value="Sulfatase_N"/>
</dbReference>
<dbReference type="PANTHER" id="PTHR42693:SF33">
    <property type="entry name" value="ARYLSULFATASE"/>
    <property type="match status" value="1"/>
</dbReference>
<dbReference type="eggNOG" id="arCOG02785">
    <property type="taxonomic scope" value="Archaea"/>
</dbReference>
<evidence type="ECO:0000313" key="3">
    <source>
        <dbReference type="EMBL" id="EMA37963.1"/>
    </source>
</evidence>
<dbReference type="PANTHER" id="PTHR42693">
    <property type="entry name" value="ARYLSULFATASE FAMILY MEMBER"/>
    <property type="match status" value="1"/>
</dbReference>
<dbReference type="SUPFAM" id="SSF53649">
    <property type="entry name" value="Alkaline phosphatase-like"/>
    <property type="match status" value="1"/>
</dbReference>
<dbReference type="InterPro" id="IPR017850">
    <property type="entry name" value="Alkaline_phosphatase_core_sf"/>
</dbReference>
<proteinExistence type="inferred from homology"/>
<evidence type="ECO:0000259" key="2">
    <source>
        <dbReference type="Pfam" id="PF00884"/>
    </source>
</evidence>
<comment type="caution">
    <text evidence="3">The sequence shown here is derived from an EMBL/GenBank/DDBJ whole genome shotgun (WGS) entry which is preliminary data.</text>
</comment>
<keyword evidence="4" id="KW-1185">Reference proteome</keyword>
<dbReference type="InterPro" id="IPR050738">
    <property type="entry name" value="Sulfatase"/>
</dbReference>
<reference evidence="3 4" key="1">
    <citation type="journal article" date="2014" name="PLoS Genet.">
        <title>Phylogenetically driven sequencing of extremely halophilic archaea reveals strategies for static and dynamic osmo-response.</title>
        <authorList>
            <person name="Becker E.A."/>
            <person name="Seitzer P.M."/>
            <person name="Tritt A."/>
            <person name="Larsen D."/>
            <person name="Krusor M."/>
            <person name="Yao A.I."/>
            <person name="Wu D."/>
            <person name="Madern D."/>
            <person name="Eisen J.A."/>
            <person name="Darling A.E."/>
            <person name="Facciotti M.T."/>
        </authorList>
    </citation>
    <scope>NUCLEOTIDE SEQUENCE [LARGE SCALE GENOMIC DNA]</scope>
    <source>
        <strain evidence="3 4">100A6</strain>
    </source>
</reference>
<protein>
    <submittedName>
        <fullName evidence="3">Sulfatase</fullName>
    </submittedName>
</protein>
<dbReference type="Pfam" id="PF00884">
    <property type="entry name" value="Sulfatase"/>
    <property type="match status" value="1"/>
</dbReference>
<feature type="domain" description="Sulfatase N-terminal" evidence="2">
    <location>
        <begin position="5"/>
        <end position="303"/>
    </location>
</feature>
<dbReference type="RefSeq" id="WP_007693823.1">
    <property type="nucleotide sequence ID" value="NZ_AJRK01000354.1"/>
</dbReference>
<dbReference type="CDD" id="cd16148">
    <property type="entry name" value="sulfatase_like"/>
    <property type="match status" value="1"/>
</dbReference>
<organism evidence="3 4">
    <name type="scientific">Halococcus hamelinensis 100A6</name>
    <dbReference type="NCBI Taxonomy" id="1132509"/>
    <lineage>
        <taxon>Archaea</taxon>
        <taxon>Methanobacteriati</taxon>
        <taxon>Methanobacteriota</taxon>
        <taxon>Stenosarchaea group</taxon>
        <taxon>Halobacteria</taxon>
        <taxon>Halobacteriales</taxon>
        <taxon>Halococcaceae</taxon>
        <taxon>Halococcus</taxon>
    </lineage>
</organism>
<dbReference type="Gene3D" id="3.40.720.10">
    <property type="entry name" value="Alkaline Phosphatase, subunit A"/>
    <property type="match status" value="2"/>
</dbReference>
<sequence length="417" mass="46379">MPDTPNLLLLCVDCLRGDAVDDGWGETPFLDSFVAGGRSYANCFASATTTTPCVASMMTGRYAEGNGVRSLREARLAPGVSTLAERLSVAGYDTAAFVTGPLVAETDLDRGFDTYRYRENTESLFDGWEPTELDSLFATEKPSFCYLHLWELHEPITVPAEFRGRENGRWPYERALSALDPSLERLLESVPEDTVVALCGDHGESITWRHNPLRRVAKRARDKARYEFGVDTRGMERRLDRLAEALAPASIHDHFVENGHGETVFDHVANVPLVLSGPGIEPGRETAVCRQVDLYPTLLDALGLDGSEDVDGESLLDPANEELDDREAYIRACGAALRGKENWVRALRTSTGKYVEYPNRDWGPEYYDLAADPAERAPVDDPDPDRLRALARRLPESEGVETERLAIDERLRALGYR</sequence>
<dbReference type="EMBL" id="AOMB01000032">
    <property type="protein sequence ID" value="EMA37963.1"/>
    <property type="molecule type" value="Genomic_DNA"/>
</dbReference>
<comment type="similarity">
    <text evidence="1">Belongs to the sulfatase family.</text>
</comment>
<name>M0LXS2_9EURY</name>
<dbReference type="GO" id="GO:0004065">
    <property type="term" value="F:arylsulfatase activity"/>
    <property type="evidence" value="ECO:0007669"/>
    <property type="project" value="TreeGrafter"/>
</dbReference>
<dbReference type="OrthoDB" id="3164at2157"/>
<evidence type="ECO:0000313" key="4">
    <source>
        <dbReference type="Proteomes" id="UP000011566"/>
    </source>
</evidence>
<evidence type="ECO:0000256" key="1">
    <source>
        <dbReference type="ARBA" id="ARBA00008779"/>
    </source>
</evidence>
<gene>
    <name evidence="3" type="ORF">C447_11020</name>
</gene>
<dbReference type="Proteomes" id="UP000011566">
    <property type="component" value="Unassembled WGS sequence"/>
</dbReference>